<dbReference type="RefSeq" id="WP_250079833.1">
    <property type="nucleotide sequence ID" value="NZ_JAMJPJ010000002.1"/>
</dbReference>
<dbReference type="CDD" id="cd00555">
    <property type="entry name" value="Maf"/>
    <property type="match status" value="1"/>
</dbReference>
<dbReference type="NCBIfam" id="TIGR00172">
    <property type="entry name" value="maf"/>
    <property type="match status" value="1"/>
</dbReference>
<comment type="catalytic activity">
    <reaction evidence="4">
        <text>UTP + H2O = UMP + diphosphate + H(+)</text>
        <dbReference type="Rhea" id="RHEA:29395"/>
        <dbReference type="ChEBI" id="CHEBI:15377"/>
        <dbReference type="ChEBI" id="CHEBI:15378"/>
        <dbReference type="ChEBI" id="CHEBI:33019"/>
        <dbReference type="ChEBI" id="CHEBI:46398"/>
        <dbReference type="ChEBI" id="CHEBI:57865"/>
        <dbReference type="EC" id="3.6.1.9"/>
    </reaction>
</comment>
<dbReference type="Gene3D" id="3.90.950.10">
    <property type="match status" value="1"/>
</dbReference>
<dbReference type="SUPFAM" id="SSF52972">
    <property type="entry name" value="ITPase-like"/>
    <property type="match status" value="1"/>
</dbReference>
<dbReference type="PANTHER" id="PTHR43213">
    <property type="entry name" value="BIFUNCTIONAL DTTP/UTP PYROPHOSPHATASE/METHYLTRANSFERASE PROTEIN-RELATED"/>
    <property type="match status" value="1"/>
</dbReference>
<name>A0ABT0SMC7_9GAMM</name>
<reference evidence="5" key="1">
    <citation type="submission" date="2022-05" db="EMBL/GenBank/DDBJ databases">
        <title>Halomonas geminus sp. nov. and Halomonas llamarensis sp. nov. isolated from high-altitude salars of the Atacama Desert.</title>
        <authorList>
            <person name="Hintersatz C."/>
            <person name="Rojas L.A."/>
            <person name="Wei T.-S."/>
            <person name="Kutschke S."/>
            <person name="Lehmann F."/>
            <person name="Jain R."/>
            <person name="Pollmann K."/>
        </authorList>
    </citation>
    <scope>NUCLEOTIDE SEQUENCE</scope>
    <source>
        <strain evidence="5">ATCHA</strain>
    </source>
</reference>
<evidence type="ECO:0000313" key="5">
    <source>
        <dbReference type="EMBL" id="MCL7928921.1"/>
    </source>
</evidence>
<comment type="function">
    <text evidence="4">Nucleoside triphosphate pyrophosphatase that hydrolyzes dTTP and UTP. May have a dual role in cell division arrest and in preventing the incorporation of modified nucleotides into cellular nucleic acids.</text>
</comment>
<comment type="cofactor">
    <cofactor evidence="1 4">
        <name>a divalent metal cation</name>
        <dbReference type="ChEBI" id="CHEBI:60240"/>
    </cofactor>
</comment>
<comment type="caution">
    <text evidence="5">The sequence shown here is derived from an EMBL/GenBank/DDBJ whole genome shotgun (WGS) entry which is preliminary data.</text>
</comment>
<dbReference type="EC" id="3.6.1.9" evidence="4"/>
<comment type="caution">
    <text evidence="4">Lacks conserved residue(s) required for the propagation of feature annotation.</text>
</comment>
<dbReference type="Proteomes" id="UP001165308">
    <property type="component" value="Unassembled WGS sequence"/>
</dbReference>
<proteinExistence type="inferred from homology"/>
<comment type="catalytic activity">
    <reaction evidence="4">
        <text>dTTP + H2O = dTMP + diphosphate + H(+)</text>
        <dbReference type="Rhea" id="RHEA:28534"/>
        <dbReference type="ChEBI" id="CHEBI:15377"/>
        <dbReference type="ChEBI" id="CHEBI:15378"/>
        <dbReference type="ChEBI" id="CHEBI:33019"/>
        <dbReference type="ChEBI" id="CHEBI:37568"/>
        <dbReference type="ChEBI" id="CHEBI:63528"/>
        <dbReference type="EC" id="3.6.1.9"/>
    </reaction>
</comment>
<feature type="active site" description="Proton acceptor" evidence="4">
    <location>
        <position position="72"/>
    </location>
</feature>
<comment type="subcellular location">
    <subcellularLocation>
        <location evidence="4">Cytoplasm</location>
    </subcellularLocation>
</comment>
<dbReference type="InterPro" id="IPR003697">
    <property type="entry name" value="Maf-like"/>
</dbReference>
<feature type="site" description="Important for substrate specificity" evidence="4">
    <location>
        <position position="73"/>
    </location>
</feature>
<organism evidence="5 6">
    <name type="scientific">Halomonas llamarensis</name>
    <dbReference type="NCBI Taxonomy" id="2945104"/>
    <lineage>
        <taxon>Bacteria</taxon>
        <taxon>Pseudomonadati</taxon>
        <taxon>Pseudomonadota</taxon>
        <taxon>Gammaproteobacteria</taxon>
        <taxon>Oceanospirillales</taxon>
        <taxon>Halomonadaceae</taxon>
        <taxon>Halomonas</taxon>
    </lineage>
</organism>
<sequence>MKKVSPQLCLASASPRRRDLLASIGVSVEVHPCDIDETPYAAESARDYVVRLAREKALAAAPVTSLPTLGSDTAVVLDDEILGKPTDQHHATSMLKALSGRTHQVLTGVAVSGSHGVLVRCVETRVTFRTLSDVEMTAYWHTGEPLDKAGGYAIQGLAAVFVASLQGSYSAVVGLPLYETAALLRQQGVALWGGKLT</sequence>
<dbReference type="HAMAP" id="MF_00528">
    <property type="entry name" value="Maf"/>
    <property type="match status" value="1"/>
</dbReference>
<dbReference type="Pfam" id="PF02545">
    <property type="entry name" value="Maf"/>
    <property type="match status" value="1"/>
</dbReference>
<gene>
    <name evidence="5" type="ORF">M8006_02800</name>
</gene>
<protein>
    <recommendedName>
        <fullName evidence="4">dTTP/UTP pyrophosphatase</fullName>
        <shortName evidence="4">dTTPase/UTPase</shortName>
        <ecNumber evidence="4">3.6.1.9</ecNumber>
    </recommendedName>
    <alternativeName>
        <fullName evidence="4">Nucleoside triphosphate pyrophosphatase</fullName>
    </alternativeName>
    <alternativeName>
        <fullName evidence="4">Nucleotide pyrophosphatase</fullName>
        <shortName evidence="4">Nucleotide PPase</shortName>
    </alternativeName>
</protein>
<feature type="site" description="Important for substrate specificity" evidence="4">
    <location>
        <position position="16"/>
    </location>
</feature>
<dbReference type="EMBL" id="JAMJPJ010000002">
    <property type="protein sequence ID" value="MCL7928921.1"/>
    <property type="molecule type" value="Genomic_DNA"/>
</dbReference>
<evidence type="ECO:0000256" key="3">
    <source>
        <dbReference type="ARBA" id="ARBA00023080"/>
    </source>
</evidence>
<keyword evidence="4" id="KW-0963">Cytoplasm</keyword>
<feature type="site" description="Important for substrate specificity" evidence="4">
    <location>
        <position position="155"/>
    </location>
</feature>
<dbReference type="PANTHER" id="PTHR43213:SF5">
    <property type="entry name" value="BIFUNCTIONAL DTTP_UTP PYROPHOSPHATASE_METHYLTRANSFERASE PROTEIN-RELATED"/>
    <property type="match status" value="1"/>
</dbReference>
<keyword evidence="2 4" id="KW-0378">Hydrolase</keyword>
<keyword evidence="6" id="KW-1185">Reference proteome</keyword>
<dbReference type="PIRSF" id="PIRSF006305">
    <property type="entry name" value="Maf"/>
    <property type="match status" value="1"/>
</dbReference>
<evidence type="ECO:0000256" key="4">
    <source>
        <dbReference type="HAMAP-Rule" id="MF_00528"/>
    </source>
</evidence>
<dbReference type="InterPro" id="IPR029001">
    <property type="entry name" value="ITPase-like_fam"/>
</dbReference>
<accession>A0ABT0SMC7</accession>
<evidence type="ECO:0000256" key="2">
    <source>
        <dbReference type="ARBA" id="ARBA00022801"/>
    </source>
</evidence>
<keyword evidence="3 4" id="KW-0546">Nucleotide metabolism</keyword>
<evidence type="ECO:0000256" key="1">
    <source>
        <dbReference type="ARBA" id="ARBA00001968"/>
    </source>
</evidence>
<comment type="similarity">
    <text evidence="4">Belongs to the Maf family. YhdE subfamily.</text>
</comment>
<evidence type="ECO:0000313" key="6">
    <source>
        <dbReference type="Proteomes" id="UP001165308"/>
    </source>
</evidence>